<reference evidence="3" key="1">
    <citation type="submission" date="2013-02" db="EMBL/GenBank/DDBJ databases">
        <authorList>
            <person name="Hughes D."/>
        </authorList>
    </citation>
    <scope>NUCLEOTIDE SEQUENCE</scope>
    <source>
        <strain>Durham</strain>
        <strain evidence="3">NC isolate 2 -- Noor lab</strain>
    </source>
</reference>
<dbReference type="AlphaFoldDB" id="T1GTR6"/>
<accession>T1GTR6</accession>
<dbReference type="EMBL" id="CAQQ02059313">
    <property type="status" value="NOT_ANNOTATED_CDS"/>
    <property type="molecule type" value="Genomic_DNA"/>
</dbReference>
<feature type="signal peptide" evidence="1">
    <location>
        <begin position="1"/>
        <end position="18"/>
    </location>
</feature>
<sequence>MKVLGILTVAFCVLAVQAVPRKFGNPEEIKNVLSKIQVWKLQAIQEGRAADDCEEYPKMMSEAGE</sequence>
<dbReference type="EnsemblMetazoa" id="MESCA007107-RA">
    <property type="protein sequence ID" value="MESCA007107-PA"/>
    <property type="gene ID" value="MESCA007107"/>
</dbReference>
<evidence type="ECO:0000313" key="2">
    <source>
        <dbReference type="EnsemblMetazoa" id="MESCA007107-PA"/>
    </source>
</evidence>
<feature type="chain" id="PRO_5004588527" evidence="1">
    <location>
        <begin position="19"/>
        <end position="65"/>
    </location>
</feature>
<proteinExistence type="predicted"/>
<dbReference type="HOGENOM" id="CLU_2856318_0_0_1"/>
<dbReference type="Proteomes" id="UP000015102">
    <property type="component" value="Unassembled WGS sequence"/>
</dbReference>
<keyword evidence="3" id="KW-1185">Reference proteome</keyword>
<reference evidence="2" key="2">
    <citation type="submission" date="2015-06" db="UniProtKB">
        <authorList>
            <consortium name="EnsemblMetazoa"/>
        </authorList>
    </citation>
    <scope>IDENTIFICATION</scope>
</reference>
<keyword evidence="1" id="KW-0732">Signal</keyword>
<name>T1GTR6_MEGSC</name>
<evidence type="ECO:0000256" key="1">
    <source>
        <dbReference type="SAM" id="SignalP"/>
    </source>
</evidence>
<protein>
    <submittedName>
        <fullName evidence="2">Uncharacterized protein</fullName>
    </submittedName>
</protein>
<evidence type="ECO:0000313" key="3">
    <source>
        <dbReference type="Proteomes" id="UP000015102"/>
    </source>
</evidence>
<organism evidence="2 3">
    <name type="scientific">Megaselia scalaris</name>
    <name type="common">Humpbacked fly</name>
    <name type="synonym">Phora scalaris</name>
    <dbReference type="NCBI Taxonomy" id="36166"/>
    <lineage>
        <taxon>Eukaryota</taxon>
        <taxon>Metazoa</taxon>
        <taxon>Ecdysozoa</taxon>
        <taxon>Arthropoda</taxon>
        <taxon>Hexapoda</taxon>
        <taxon>Insecta</taxon>
        <taxon>Pterygota</taxon>
        <taxon>Neoptera</taxon>
        <taxon>Endopterygota</taxon>
        <taxon>Diptera</taxon>
        <taxon>Brachycera</taxon>
        <taxon>Muscomorpha</taxon>
        <taxon>Platypezoidea</taxon>
        <taxon>Phoridae</taxon>
        <taxon>Megaseliini</taxon>
        <taxon>Megaselia</taxon>
    </lineage>
</organism>